<sequence length="446" mass="47597">MDSPLILPICTVQPDFNVSVRDVNDGVIPEDKFWVSCYKAGEESVHGEVNVTLNEHDRSLVDFDGKKGVSFKAGNEHTYLAACEARGIPFTKLLVPEKTFSDPLPQSSKGLRISAFDVAPDGSQFATGYNDGSVYLLPTYSSVAHSIARKTHLSVVTSLRFFPSSRVLLTSSTDFSLSILPADLPDPSPEPVRVSPVRTLKGHTRAVTSSAIIARGRTILSASKDASLRLWDVSSGTQIRMICTKNLTSINAISAGEKSESVFTPPPDDISSSPPEPNADPREVETADKVVWSALANGNFEVFDLNTKLPVYYYEPPTPRPSSLESIAYSSAHSLLATGSLNGVVMVYDTRSLGTPLTSFKRNGASIEDVAFISSTSSGEVGLAIATSDGLPYVASIRPEGPSVRAELIGTDCDGVRCVRVGSEGTVWTAGDDGIVRRYGGLLGSS</sequence>
<organism evidence="1 2">
    <name type="scientific">Irpex rosettiformis</name>
    <dbReference type="NCBI Taxonomy" id="378272"/>
    <lineage>
        <taxon>Eukaryota</taxon>
        <taxon>Fungi</taxon>
        <taxon>Dikarya</taxon>
        <taxon>Basidiomycota</taxon>
        <taxon>Agaricomycotina</taxon>
        <taxon>Agaricomycetes</taxon>
        <taxon>Polyporales</taxon>
        <taxon>Irpicaceae</taxon>
        <taxon>Irpex</taxon>
    </lineage>
</organism>
<dbReference type="EMBL" id="MU274908">
    <property type="protein sequence ID" value="KAI0090242.1"/>
    <property type="molecule type" value="Genomic_DNA"/>
</dbReference>
<accession>A0ACB8U791</accession>
<keyword evidence="2" id="KW-1185">Reference proteome</keyword>
<evidence type="ECO:0000313" key="1">
    <source>
        <dbReference type="EMBL" id="KAI0090242.1"/>
    </source>
</evidence>
<gene>
    <name evidence="1" type="ORF">BDY19DRAFT_887722</name>
</gene>
<dbReference type="Proteomes" id="UP001055072">
    <property type="component" value="Unassembled WGS sequence"/>
</dbReference>
<reference evidence="1" key="1">
    <citation type="journal article" date="2021" name="Environ. Microbiol.">
        <title>Gene family expansions and transcriptome signatures uncover fungal adaptations to wood decay.</title>
        <authorList>
            <person name="Hage H."/>
            <person name="Miyauchi S."/>
            <person name="Viragh M."/>
            <person name="Drula E."/>
            <person name="Min B."/>
            <person name="Chaduli D."/>
            <person name="Navarro D."/>
            <person name="Favel A."/>
            <person name="Norest M."/>
            <person name="Lesage-Meessen L."/>
            <person name="Balint B."/>
            <person name="Merenyi Z."/>
            <person name="de Eugenio L."/>
            <person name="Morin E."/>
            <person name="Martinez A.T."/>
            <person name="Baldrian P."/>
            <person name="Stursova M."/>
            <person name="Martinez M.J."/>
            <person name="Novotny C."/>
            <person name="Magnuson J.K."/>
            <person name="Spatafora J.W."/>
            <person name="Maurice S."/>
            <person name="Pangilinan J."/>
            <person name="Andreopoulos W."/>
            <person name="LaButti K."/>
            <person name="Hundley H."/>
            <person name="Na H."/>
            <person name="Kuo A."/>
            <person name="Barry K."/>
            <person name="Lipzen A."/>
            <person name="Henrissat B."/>
            <person name="Riley R."/>
            <person name="Ahrendt S."/>
            <person name="Nagy L.G."/>
            <person name="Grigoriev I.V."/>
            <person name="Martin F."/>
            <person name="Rosso M.N."/>
        </authorList>
    </citation>
    <scope>NUCLEOTIDE SEQUENCE</scope>
    <source>
        <strain evidence="1">CBS 384.51</strain>
    </source>
</reference>
<proteinExistence type="predicted"/>
<evidence type="ECO:0000313" key="2">
    <source>
        <dbReference type="Proteomes" id="UP001055072"/>
    </source>
</evidence>
<protein>
    <submittedName>
        <fullName evidence="1">WD40 repeat-like protein</fullName>
    </submittedName>
</protein>
<name>A0ACB8U791_9APHY</name>
<comment type="caution">
    <text evidence="1">The sequence shown here is derived from an EMBL/GenBank/DDBJ whole genome shotgun (WGS) entry which is preliminary data.</text>
</comment>